<dbReference type="PANTHER" id="PTHR47784:SF5">
    <property type="entry name" value="STEROL UPTAKE CONTROL PROTEIN 2"/>
    <property type="match status" value="1"/>
</dbReference>
<dbReference type="Pfam" id="PF11951">
    <property type="entry name" value="Fungal_trans_2"/>
    <property type="match status" value="1"/>
</dbReference>
<comment type="caution">
    <text evidence="2">The sequence shown here is derived from an EMBL/GenBank/DDBJ whole genome shotgun (WGS) entry which is preliminary data.</text>
</comment>
<reference evidence="2" key="1">
    <citation type="submission" date="2021-02" db="EMBL/GenBank/DDBJ databases">
        <title>Genome sequence Cadophora malorum strain M34.</title>
        <authorList>
            <person name="Stefanovic E."/>
            <person name="Vu D."/>
            <person name="Scully C."/>
            <person name="Dijksterhuis J."/>
            <person name="Roader J."/>
            <person name="Houbraken J."/>
        </authorList>
    </citation>
    <scope>NUCLEOTIDE SEQUENCE</scope>
    <source>
        <strain evidence="2">M34</strain>
    </source>
</reference>
<feature type="compositionally biased region" description="Low complexity" evidence="1">
    <location>
        <begin position="15"/>
        <end position="30"/>
    </location>
</feature>
<accession>A0A8H7T4S6</accession>
<proteinExistence type="predicted"/>
<dbReference type="AlphaFoldDB" id="A0A8H7T4S6"/>
<dbReference type="PANTHER" id="PTHR47784">
    <property type="entry name" value="STEROL UPTAKE CONTROL PROTEIN 2"/>
    <property type="match status" value="1"/>
</dbReference>
<evidence type="ECO:0000256" key="1">
    <source>
        <dbReference type="SAM" id="MobiDB-lite"/>
    </source>
</evidence>
<sequence>MAARNQEEACLGAATPPTTSPSKDSSSVSGPSKIFNADIISWDDMELLHHFLADTANTLADRADLQEMWKVMIPKLAMKQRFLMHLIFSVTALHIASFDAEKCLLYVDRAFRHHNIALPYFRAQWHTATQENVTSLFVGATLIFASSLNLAVSRPPIESQPWAVQEILGIFVLLRGIPLVVGDYWE</sequence>
<dbReference type="InterPro" id="IPR021858">
    <property type="entry name" value="Fun_TF"/>
</dbReference>
<gene>
    <name evidence="2" type="ORF">IFR04_013871</name>
</gene>
<name>A0A8H7T4S6_9HELO</name>
<evidence type="ECO:0000313" key="3">
    <source>
        <dbReference type="Proteomes" id="UP000664132"/>
    </source>
</evidence>
<evidence type="ECO:0000313" key="2">
    <source>
        <dbReference type="EMBL" id="KAG4412981.1"/>
    </source>
</evidence>
<dbReference type="InterPro" id="IPR053157">
    <property type="entry name" value="Sterol_Uptake_Regulator"/>
</dbReference>
<feature type="region of interest" description="Disordered" evidence="1">
    <location>
        <begin position="1"/>
        <end position="30"/>
    </location>
</feature>
<organism evidence="2 3">
    <name type="scientific">Cadophora malorum</name>
    <dbReference type="NCBI Taxonomy" id="108018"/>
    <lineage>
        <taxon>Eukaryota</taxon>
        <taxon>Fungi</taxon>
        <taxon>Dikarya</taxon>
        <taxon>Ascomycota</taxon>
        <taxon>Pezizomycotina</taxon>
        <taxon>Leotiomycetes</taxon>
        <taxon>Helotiales</taxon>
        <taxon>Ploettnerulaceae</taxon>
        <taxon>Cadophora</taxon>
    </lineage>
</organism>
<protein>
    <submittedName>
        <fullName evidence="2">Uncharacterized protein</fullName>
    </submittedName>
</protein>
<keyword evidence="3" id="KW-1185">Reference proteome</keyword>
<dbReference type="Proteomes" id="UP000664132">
    <property type="component" value="Unassembled WGS sequence"/>
</dbReference>
<dbReference type="GO" id="GO:0001228">
    <property type="term" value="F:DNA-binding transcription activator activity, RNA polymerase II-specific"/>
    <property type="evidence" value="ECO:0007669"/>
    <property type="project" value="TreeGrafter"/>
</dbReference>
<dbReference type="OrthoDB" id="5386330at2759"/>
<dbReference type="EMBL" id="JAFJYH010000340">
    <property type="protein sequence ID" value="KAG4412981.1"/>
    <property type="molecule type" value="Genomic_DNA"/>
</dbReference>